<protein>
    <submittedName>
        <fullName evidence="1">Uncharacterized protein</fullName>
    </submittedName>
</protein>
<comment type="caution">
    <text evidence="1">The sequence shown here is derived from an EMBL/GenBank/DDBJ whole genome shotgun (WGS) entry which is preliminary data.</text>
</comment>
<sequence>MTCQFSDSIGLSIVFAQVGVNKVHNVWSNGSLEHSRQSDIFARRSPLFQSTRISVDEHTPWRGEEKATLLSTWGLPQQKPLPILNHHTMDVGPAHYIALPLDQSPCDFLISLKKFCSASFQVFLNNGYSII</sequence>
<name>A0A7J8F8Y6_MOLMO</name>
<reference evidence="1 2" key="1">
    <citation type="journal article" date="2020" name="Nature">
        <title>Six reference-quality genomes reveal evolution of bat adaptations.</title>
        <authorList>
            <person name="Jebb D."/>
            <person name="Huang Z."/>
            <person name="Pippel M."/>
            <person name="Hughes G.M."/>
            <person name="Lavrichenko K."/>
            <person name="Devanna P."/>
            <person name="Winkler S."/>
            <person name="Jermiin L.S."/>
            <person name="Skirmuntt E.C."/>
            <person name="Katzourakis A."/>
            <person name="Burkitt-Gray L."/>
            <person name="Ray D.A."/>
            <person name="Sullivan K.A.M."/>
            <person name="Roscito J.G."/>
            <person name="Kirilenko B.M."/>
            <person name="Davalos L.M."/>
            <person name="Corthals A.P."/>
            <person name="Power M.L."/>
            <person name="Jones G."/>
            <person name="Ransome R.D."/>
            <person name="Dechmann D.K.N."/>
            <person name="Locatelli A.G."/>
            <person name="Puechmaille S.J."/>
            <person name="Fedrigo O."/>
            <person name="Jarvis E.D."/>
            <person name="Hiller M."/>
            <person name="Vernes S.C."/>
            <person name="Myers E.W."/>
            <person name="Teeling E.C."/>
        </authorList>
    </citation>
    <scope>NUCLEOTIDE SEQUENCE [LARGE SCALE GENOMIC DNA]</scope>
    <source>
        <strain evidence="1">MMolMol1</strain>
        <tissue evidence="1">Muscle</tissue>
    </source>
</reference>
<gene>
    <name evidence="1" type="ORF">HJG59_008532</name>
</gene>
<evidence type="ECO:0000313" key="1">
    <source>
        <dbReference type="EMBL" id="KAF6444224.1"/>
    </source>
</evidence>
<proteinExistence type="predicted"/>
<keyword evidence="2" id="KW-1185">Reference proteome</keyword>
<dbReference type="AlphaFoldDB" id="A0A7J8F8Y6"/>
<dbReference type="EMBL" id="JACASF010000012">
    <property type="protein sequence ID" value="KAF6444224.1"/>
    <property type="molecule type" value="Genomic_DNA"/>
</dbReference>
<evidence type="ECO:0000313" key="2">
    <source>
        <dbReference type="Proteomes" id="UP000550707"/>
    </source>
</evidence>
<accession>A0A7J8F8Y6</accession>
<dbReference type="Proteomes" id="UP000550707">
    <property type="component" value="Unassembled WGS sequence"/>
</dbReference>
<dbReference type="InParanoid" id="A0A7J8F8Y6"/>
<organism evidence="1 2">
    <name type="scientific">Molossus molossus</name>
    <name type="common">Pallas' mastiff bat</name>
    <name type="synonym">Vespertilio molossus</name>
    <dbReference type="NCBI Taxonomy" id="27622"/>
    <lineage>
        <taxon>Eukaryota</taxon>
        <taxon>Metazoa</taxon>
        <taxon>Chordata</taxon>
        <taxon>Craniata</taxon>
        <taxon>Vertebrata</taxon>
        <taxon>Euteleostomi</taxon>
        <taxon>Mammalia</taxon>
        <taxon>Eutheria</taxon>
        <taxon>Laurasiatheria</taxon>
        <taxon>Chiroptera</taxon>
        <taxon>Yangochiroptera</taxon>
        <taxon>Molossidae</taxon>
        <taxon>Molossus</taxon>
    </lineage>
</organism>